<dbReference type="AlphaFoldDB" id="A0A418V5F4"/>
<organism evidence="1 2">
    <name type="scientific">Deinococcus cavernae</name>
    <dbReference type="NCBI Taxonomy" id="2320857"/>
    <lineage>
        <taxon>Bacteria</taxon>
        <taxon>Thermotogati</taxon>
        <taxon>Deinococcota</taxon>
        <taxon>Deinococci</taxon>
        <taxon>Deinococcales</taxon>
        <taxon>Deinococcaceae</taxon>
        <taxon>Deinococcus</taxon>
    </lineage>
</organism>
<gene>
    <name evidence="1" type="ORF">D3875_06830</name>
</gene>
<dbReference type="EMBL" id="QYUJ01000014">
    <property type="protein sequence ID" value="RJF71332.1"/>
    <property type="molecule type" value="Genomic_DNA"/>
</dbReference>
<protein>
    <submittedName>
        <fullName evidence="1">ArsR family transcriptional regulator</fullName>
    </submittedName>
</protein>
<sequence length="155" mass="17591">MGKLLKAGVAEVAAQRRRSGPPVKVYRVPPHWFIPFESTSAESLEAFVNAQVQPRIEKLVREILQVFRQRRSEQQGFWLSDGNLSLGDVHGAAQDLWEGQEPLLFTLGQVRVSRARATEFKRQLIALTQEFEQAPDEQAAVYRFAVMVVRDQETG</sequence>
<comment type="caution">
    <text evidence="1">The sequence shown here is derived from an EMBL/GenBank/DDBJ whole genome shotgun (WGS) entry which is preliminary data.</text>
</comment>
<proteinExistence type="predicted"/>
<evidence type="ECO:0000313" key="2">
    <source>
        <dbReference type="Proteomes" id="UP000286287"/>
    </source>
</evidence>
<evidence type="ECO:0000313" key="1">
    <source>
        <dbReference type="EMBL" id="RJF71332.1"/>
    </source>
</evidence>
<name>A0A418V5F4_9DEIO</name>
<dbReference type="Proteomes" id="UP000286287">
    <property type="component" value="Unassembled WGS sequence"/>
</dbReference>
<keyword evidence="2" id="KW-1185">Reference proteome</keyword>
<reference evidence="1 2" key="1">
    <citation type="submission" date="2018-09" db="EMBL/GenBank/DDBJ databases">
        <authorList>
            <person name="Zhu H."/>
        </authorList>
    </citation>
    <scope>NUCLEOTIDE SEQUENCE [LARGE SCALE GENOMIC DNA]</scope>
    <source>
        <strain evidence="1 2">K2S05-167</strain>
    </source>
</reference>
<accession>A0A418V5F4</accession>